<feature type="transmembrane region" description="Helical" evidence="1">
    <location>
        <begin position="236"/>
        <end position="257"/>
    </location>
</feature>
<feature type="transmembrane region" description="Helical" evidence="1">
    <location>
        <begin position="302"/>
        <end position="319"/>
    </location>
</feature>
<dbReference type="InterPro" id="IPR007427">
    <property type="entry name" value="DUF475"/>
</dbReference>
<dbReference type="AlphaFoldDB" id="A0A3B0VKZ1"/>
<feature type="transmembrane region" description="Helical" evidence="1">
    <location>
        <begin position="211"/>
        <end position="230"/>
    </location>
</feature>
<dbReference type="PANTHER" id="PTHR30238:SF4">
    <property type="entry name" value="SLL1022 PROTEIN"/>
    <property type="match status" value="1"/>
</dbReference>
<gene>
    <name evidence="2" type="ORF">MNBD_CPR01-323</name>
</gene>
<feature type="transmembrane region" description="Helical" evidence="1">
    <location>
        <begin position="278"/>
        <end position="296"/>
    </location>
</feature>
<keyword evidence="1" id="KW-0472">Membrane</keyword>
<evidence type="ECO:0000313" key="2">
    <source>
        <dbReference type="EMBL" id="VAW32334.1"/>
    </source>
</evidence>
<dbReference type="EMBL" id="UOEV01000037">
    <property type="protein sequence ID" value="VAW32334.1"/>
    <property type="molecule type" value="Genomic_DNA"/>
</dbReference>
<evidence type="ECO:0008006" key="3">
    <source>
        <dbReference type="Google" id="ProtNLM"/>
    </source>
</evidence>
<feature type="transmembrane region" description="Helical" evidence="1">
    <location>
        <begin position="155"/>
        <end position="175"/>
    </location>
</feature>
<feature type="transmembrane region" description="Helical" evidence="1">
    <location>
        <begin position="26"/>
        <end position="51"/>
    </location>
</feature>
<feature type="transmembrane region" description="Helical" evidence="1">
    <location>
        <begin position="181"/>
        <end position="199"/>
    </location>
</feature>
<organism evidence="2">
    <name type="scientific">hydrothermal vent metagenome</name>
    <dbReference type="NCBI Taxonomy" id="652676"/>
    <lineage>
        <taxon>unclassified sequences</taxon>
        <taxon>metagenomes</taxon>
        <taxon>ecological metagenomes</taxon>
    </lineage>
</organism>
<feature type="transmembrane region" description="Helical" evidence="1">
    <location>
        <begin position="116"/>
        <end position="134"/>
    </location>
</feature>
<protein>
    <recommendedName>
        <fullName evidence="3">Integral membrane protein</fullName>
    </recommendedName>
</protein>
<dbReference type="PANTHER" id="PTHR30238">
    <property type="entry name" value="MEMBRANE BOUND PREDICTED REDOX MODULATOR"/>
    <property type="match status" value="1"/>
</dbReference>
<proteinExistence type="predicted"/>
<dbReference type="Pfam" id="PF04332">
    <property type="entry name" value="DUF475"/>
    <property type="match status" value="1"/>
</dbReference>
<evidence type="ECO:0000256" key="1">
    <source>
        <dbReference type="SAM" id="Phobius"/>
    </source>
</evidence>
<feature type="transmembrane region" description="Helical" evidence="1">
    <location>
        <begin position="63"/>
        <end position="90"/>
    </location>
</feature>
<keyword evidence="1" id="KW-1133">Transmembrane helix</keyword>
<keyword evidence="1" id="KW-0812">Transmembrane</keyword>
<accession>A0A3B0VKZ1</accession>
<sequence>MKLLFAPVLISVVVLSIMYVWGGLPAFLITLALAVLEITFSFDNAVINARILEKMPLRWQQFFLTWGVLVSVGIVRFVLPVLIVSVVLALSPSTVAVLIFTEPAKYAVLISAAEPAIKAFGGTFLLLIALRYFFNEKKDVHWFTIIERKFASWGQIEAINIALTLSVLLLVAILSKHQSEIILESGLLGTVLFISMEGVTRALGVEAKNVVRSGVAFFLYLSVLDMAFSLDSVVGAFAITASVPVIVAGLGIGAYFVRTLTLMLVRGGTLKRMLYLENGAHWAIFALAICMFVALLTPLPEWFVASIGVMLIFFAYLSSKHVLVYELGDVELGSSDQKSVL</sequence>
<reference evidence="2" key="1">
    <citation type="submission" date="2018-06" db="EMBL/GenBank/DDBJ databases">
        <authorList>
            <person name="Zhirakovskaya E."/>
        </authorList>
    </citation>
    <scope>NUCLEOTIDE SEQUENCE</scope>
</reference>
<name>A0A3B0VKZ1_9ZZZZ</name>